<dbReference type="InterPro" id="IPR009057">
    <property type="entry name" value="Homeodomain-like_sf"/>
</dbReference>
<evidence type="ECO:0000256" key="6">
    <source>
        <dbReference type="ARBA" id="ARBA00023242"/>
    </source>
</evidence>
<dbReference type="GO" id="GO:0000976">
    <property type="term" value="F:transcription cis-regulatory region binding"/>
    <property type="evidence" value="ECO:0007669"/>
    <property type="project" value="UniProtKB-ARBA"/>
</dbReference>
<dbReference type="PROSITE" id="PS00027">
    <property type="entry name" value="HOMEOBOX_1"/>
    <property type="match status" value="1"/>
</dbReference>
<evidence type="ECO:0000313" key="14">
    <source>
        <dbReference type="EMBL" id="KAI5065585.1"/>
    </source>
</evidence>
<dbReference type="PROSITE" id="PS50071">
    <property type="entry name" value="HOMEOBOX_2"/>
    <property type="match status" value="1"/>
</dbReference>
<sequence>MEWSVPSGSMKAFQADCDENLLGFLSPGHSSFSQDLYKGGNKKRSHQYIVKDEIEEDELSDELSNPTEKKRRLTVEQVKFLETSFNMDLKLEPERKALLAKRLGIRPRQVAIWFQNRRARWKNKQLEQDYETLKAKYDAVMKEKESILLEQEVATEENKRLQAEVVHLMNLLESVGSRDGLTGVGSEGKSELTSPTKSSEDQSEVQDSGQSYPILGVAAGMEMIVPSFVELDSGLACSVNVKMDSESAPSFLTDDIFGPNLPLLVHQLTTNGIYYEDGFYFNYEDQFSGLTYHGHVEP</sequence>
<keyword evidence="10" id="KW-0175">Coiled coil</keyword>
<keyword evidence="5" id="KW-0804">Transcription</keyword>
<feature type="domain" description="Homeobox" evidence="12">
    <location>
        <begin position="64"/>
        <end position="124"/>
    </location>
</feature>
<evidence type="ECO:0000256" key="8">
    <source>
        <dbReference type="PROSITE-ProRule" id="PRU00108"/>
    </source>
</evidence>
<keyword evidence="6 8" id="KW-0539">Nucleus</keyword>
<accession>A0A9D4UC19</accession>
<evidence type="ECO:0000256" key="11">
    <source>
        <dbReference type="SAM" id="MobiDB-lite"/>
    </source>
</evidence>
<evidence type="ECO:0000256" key="5">
    <source>
        <dbReference type="ARBA" id="ARBA00023163"/>
    </source>
</evidence>
<dbReference type="EMBL" id="JABFUD020000019">
    <property type="protein sequence ID" value="KAI5065585.1"/>
    <property type="molecule type" value="Genomic_DNA"/>
</dbReference>
<dbReference type="PRINTS" id="PR00031">
    <property type="entry name" value="HTHREPRESSR"/>
</dbReference>
<evidence type="ECO:0000256" key="4">
    <source>
        <dbReference type="ARBA" id="ARBA00023155"/>
    </source>
</evidence>
<reference evidence="13" key="1">
    <citation type="submission" date="2021-01" db="EMBL/GenBank/DDBJ databases">
        <title>Adiantum capillus-veneris genome.</title>
        <authorList>
            <person name="Fang Y."/>
            <person name="Liao Q."/>
        </authorList>
    </citation>
    <scope>NUCLEOTIDE SEQUENCE</scope>
    <source>
        <strain evidence="13">H3</strain>
        <tissue evidence="13">Leaf</tissue>
    </source>
</reference>
<feature type="coiled-coil region" evidence="10">
    <location>
        <begin position="116"/>
        <end position="164"/>
    </location>
</feature>
<evidence type="ECO:0000256" key="3">
    <source>
        <dbReference type="ARBA" id="ARBA00023125"/>
    </source>
</evidence>
<dbReference type="SMART" id="SM00389">
    <property type="entry name" value="HOX"/>
    <property type="match status" value="1"/>
</dbReference>
<dbReference type="EMBL" id="JABFUD020000019">
    <property type="protein sequence ID" value="KAI5065027.1"/>
    <property type="molecule type" value="Genomic_DNA"/>
</dbReference>
<feature type="DNA-binding region" description="Homeobox" evidence="8">
    <location>
        <begin position="66"/>
        <end position="125"/>
    </location>
</feature>
<evidence type="ECO:0000256" key="9">
    <source>
        <dbReference type="RuleBase" id="RU000682"/>
    </source>
</evidence>
<organism evidence="13 15">
    <name type="scientific">Adiantum capillus-veneris</name>
    <name type="common">Maidenhair fern</name>
    <dbReference type="NCBI Taxonomy" id="13818"/>
    <lineage>
        <taxon>Eukaryota</taxon>
        <taxon>Viridiplantae</taxon>
        <taxon>Streptophyta</taxon>
        <taxon>Embryophyta</taxon>
        <taxon>Tracheophyta</taxon>
        <taxon>Polypodiopsida</taxon>
        <taxon>Polypodiidae</taxon>
        <taxon>Polypodiales</taxon>
        <taxon>Pteridineae</taxon>
        <taxon>Pteridaceae</taxon>
        <taxon>Vittarioideae</taxon>
        <taxon>Adiantum</taxon>
    </lineage>
</organism>
<protein>
    <recommendedName>
        <fullName evidence="12">Homeobox domain-containing protein</fullName>
    </recommendedName>
</protein>
<dbReference type="InterPro" id="IPR001356">
    <property type="entry name" value="HD"/>
</dbReference>
<dbReference type="Proteomes" id="UP000886520">
    <property type="component" value="Chromosome 19"/>
</dbReference>
<keyword evidence="15" id="KW-1185">Reference proteome</keyword>
<dbReference type="FunFam" id="1.10.10.60:FF:000144">
    <property type="entry name" value="homeobox-leucine zipper protein ATHB-6-like"/>
    <property type="match status" value="1"/>
</dbReference>
<keyword evidence="4 8" id="KW-0371">Homeobox</keyword>
<dbReference type="GO" id="GO:0045893">
    <property type="term" value="P:positive regulation of DNA-templated transcription"/>
    <property type="evidence" value="ECO:0007669"/>
    <property type="project" value="TreeGrafter"/>
</dbReference>
<dbReference type="InterPro" id="IPR000047">
    <property type="entry name" value="HTH_motif"/>
</dbReference>
<dbReference type="OrthoDB" id="6159439at2759"/>
<dbReference type="GO" id="GO:0000981">
    <property type="term" value="F:DNA-binding transcription factor activity, RNA polymerase II-specific"/>
    <property type="evidence" value="ECO:0007669"/>
    <property type="project" value="InterPro"/>
</dbReference>
<feature type="region of interest" description="Disordered" evidence="11">
    <location>
        <begin position="179"/>
        <end position="209"/>
    </location>
</feature>
<comment type="caution">
    <text evidence="13">The sequence shown here is derived from an EMBL/GenBank/DDBJ whole genome shotgun (WGS) entry which is preliminary data.</text>
</comment>
<evidence type="ECO:0000313" key="15">
    <source>
        <dbReference type="Proteomes" id="UP000886520"/>
    </source>
</evidence>
<evidence type="ECO:0000313" key="13">
    <source>
        <dbReference type="EMBL" id="KAI5065027.1"/>
    </source>
</evidence>
<dbReference type="CDD" id="cd00086">
    <property type="entry name" value="homeodomain"/>
    <property type="match status" value="1"/>
</dbReference>
<keyword evidence="3 8" id="KW-0238">DNA-binding</keyword>
<evidence type="ECO:0000256" key="7">
    <source>
        <dbReference type="ARBA" id="ARBA00025748"/>
    </source>
</evidence>
<evidence type="ECO:0000259" key="12">
    <source>
        <dbReference type="PROSITE" id="PS50071"/>
    </source>
</evidence>
<dbReference type="SUPFAM" id="SSF46689">
    <property type="entry name" value="Homeodomain-like"/>
    <property type="match status" value="1"/>
</dbReference>
<evidence type="ECO:0000256" key="1">
    <source>
        <dbReference type="ARBA" id="ARBA00004123"/>
    </source>
</evidence>
<evidence type="ECO:0000256" key="2">
    <source>
        <dbReference type="ARBA" id="ARBA00023015"/>
    </source>
</evidence>
<name>A0A9D4UC19_ADICA</name>
<dbReference type="GO" id="GO:0005634">
    <property type="term" value="C:nucleus"/>
    <property type="evidence" value="ECO:0007669"/>
    <property type="project" value="UniProtKB-SubCell"/>
</dbReference>
<dbReference type="Pfam" id="PF00046">
    <property type="entry name" value="Homeodomain"/>
    <property type="match status" value="1"/>
</dbReference>
<proteinExistence type="inferred from homology"/>
<comment type="subcellular location">
    <subcellularLocation>
        <location evidence="1 8 9">Nucleus</location>
    </subcellularLocation>
</comment>
<dbReference type="AlphaFoldDB" id="A0A9D4UC19"/>
<keyword evidence="2" id="KW-0805">Transcription regulation</keyword>
<dbReference type="InterPro" id="IPR017970">
    <property type="entry name" value="Homeobox_CS"/>
</dbReference>
<dbReference type="Gene3D" id="1.10.10.60">
    <property type="entry name" value="Homeodomain-like"/>
    <property type="match status" value="1"/>
</dbReference>
<gene>
    <name evidence="13" type="ORF">GOP47_0019722</name>
    <name evidence="14" type="ORF">GOP47_0020280</name>
</gene>
<dbReference type="InterPro" id="IPR045224">
    <property type="entry name" value="HDZip_class_I_plant"/>
</dbReference>
<evidence type="ECO:0000256" key="10">
    <source>
        <dbReference type="SAM" id="Coils"/>
    </source>
</evidence>
<dbReference type="PANTHER" id="PTHR24326">
    <property type="entry name" value="HOMEOBOX-LEUCINE ZIPPER PROTEIN"/>
    <property type="match status" value="1"/>
</dbReference>
<comment type="similarity">
    <text evidence="7">Belongs to the HD-ZIP homeobox family. Class I subfamily.</text>
</comment>
<dbReference type="PANTHER" id="PTHR24326:SF606">
    <property type="entry name" value="HOMEOBOX-LEUCINE ZIPPER PROTEIN ATHB-54"/>
    <property type="match status" value="1"/>
</dbReference>